<dbReference type="EMBL" id="DP000086">
    <property type="protein sequence ID" value="ABB47356.2"/>
    <property type="molecule type" value="Genomic_DNA"/>
</dbReference>
<dbReference type="AlphaFoldDB" id="Q339C4"/>
<organism evidence="2">
    <name type="scientific">Oryza sativa subsp. japonica</name>
    <name type="common">Rice</name>
    <dbReference type="NCBI Taxonomy" id="39947"/>
    <lineage>
        <taxon>Eukaryota</taxon>
        <taxon>Viridiplantae</taxon>
        <taxon>Streptophyta</taxon>
        <taxon>Embryophyta</taxon>
        <taxon>Tracheophyta</taxon>
        <taxon>Spermatophyta</taxon>
        <taxon>Magnoliopsida</taxon>
        <taxon>Liliopsida</taxon>
        <taxon>Poales</taxon>
        <taxon>Poaceae</taxon>
        <taxon>BOP clade</taxon>
        <taxon>Oryzoideae</taxon>
        <taxon>Oryzeae</taxon>
        <taxon>Oryzinae</taxon>
        <taxon>Oryza</taxon>
        <taxon>Oryza sativa</taxon>
    </lineage>
</organism>
<protein>
    <submittedName>
        <fullName evidence="2">Expressed protein</fullName>
    </submittedName>
</protein>
<reference evidence="2" key="2">
    <citation type="submission" date="2003-05" db="EMBL/GenBank/DDBJ databases">
        <authorList>
            <person name="Buell C.R."/>
            <person name="Wing R.A."/>
            <person name="McCombie W.R."/>
            <person name="Messing J."/>
            <person name="Yuan Q."/>
            <person name="Ouyang S."/>
        </authorList>
    </citation>
    <scope>NUCLEOTIDE SEQUENCE</scope>
</reference>
<feature type="region of interest" description="Disordered" evidence="1">
    <location>
        <begin position="1"/>
        <end position="135"/>
    </location>
</feature>
<sequence length="177" mass="18853">MWRRHRRRRQLEARSSGLPPPSPEISGGPIEPKMKTTPLPNAIDKPRHPSLLISSRRRASASPPGLPLTAPATMNPGALDPDTLNSKVADPAIPSLGAPDPSARKAVRRPHHSASSRSTCRGESRRRLSPSTPSSVVTASSSILLSLVLSRSHPFLLLRPDLSLQSTDSSISCGSCG</sequence>
<gene>
    <name evidence="2" type="ordered locus">LOC_Os10g22630</name>
</gene>
<evidence type="ECO:0000313" key="2">
    <source>
        <dbReference type="EMBL" id="ABB47356.2"/>
    </source>
</evidence>
<name>Q339C4_ORYSJ</name>
<feature type="compositionally biased region" description="Basic residues" evidence="1">
    <location>
        <begin position="105"/>
        <end position="114"/>
    </location>
</feature>
<proteinExistence type="predicted"/>
<reference evidence="2" key="1">
    <citation type="journal article" date="2003" name="Science">
        <title>In-depth view of structure, activity, and evolution of rice chromosome 10.</title>
        <authorList>
            <consortium name="Rice Chromosome 10 Sequencing Consortium"/>
        </authorList>
    </citation>
    <scope>NUCLEOTIDE SEQUENCE [LARGE SCALE GENOMIC DNA]</scope>
</reference>
<accession>Q339C4</accession>
<evidence type="ECO:0000256" key="1">
    <source>
        <dbReference type="SAM" id="MobiDB-lite"/>
    </source>
</evidence>
<reference evidence="2" key="3">
    <citation type="submission" date="2006-07" db="EMBL/GenBank/DDBJ databases">
        <authorList>
            <person name="Buell R."/>
        </authorList>
    </citation>
    <scope>NUCLEOTIDE SEQUENCE</scope>
</reference>